<accession>A0A381Z1M3</accession>
<dbReference type="InterPro" id="IPR023214">
    <property type="entry name" value="HAD_sf"/>
</dbReference>
<dbReference type="AlphaFoldDB" id="A0A381Z1M3"/>
<dbReference type="InterPro" id="IPR036412">
    <property type="entry name" value="HAD-like_sf"/>
</dbReference>
<dbReference type="Gene3D" id="1.10.150.240">
    <property type="entry name" value="Putative phosphatase, domain 2"/>
    <property type="match status" value="1"/>
</dbReference>
<dbReference type="Gene3D" id="3.40.50.1000">
    <property type="entry name" value="HAD superfamily/HAD-like"/>
    <property type="match status" value="1"/>
</dbReference>
<gene>
    <name evidence="1" type="ORF">METZ01_LOCUS135567</name>
</gene>
<dbReference type="Pfam" id="PF13419">
    <property type="entry name" value="HAD_2"/>
    <property type="match status" value="1"/>
</dbReference>
<dbReference type="InterPro" id="IPR041492">
    <property type="entry name" value="HAD_2"/>
</dbReference>
<dbReference type="InterPro" id="IPR023198">
    <property type="entry name" value="PGP-like_dom2"/>
</dbReference>
<evidence type="ECO:0000313" key="1">
    <source>
        <dbReference type="EMBL" id="SVA82713.1"/>
    </source>
</evidence>
<organism evidence="1">
    <name type="scientific">marine metagenome</name>
    <dbReference type="NCBI Taxonomy" id="408172"/>
    <lineage>
        <taxon>unclassified sequences</taxon>
        <taxon>metagenomes</taxon>
        <taxon>ecological metagenomes</taxon>
    </lineage>
</organism>
<proteinExistence type="predicted"/>
<reference evidence="1" key="1">
    <citation type="submission" date="2018-05" db="EMBL/GenBank/DDBJ databases">
        <authorList>
            <person name="Lanie J.A."/>
            <person name="Ng W.-L."/>
            <person name="Kazmierczak K.M."/>
            <person name="Andrzejewski T.M."/>
            <person name="Davidsen T.M."/>
            <person name="Wayne K.J."/>
            <person name="Tettelin H."/>
            <person name="Glass J.I."/>
            <person name="Rusch D."/>
            <person name="Podicherti R."/>
            <person name="Tsui H.-C.T."/>
            <person name="Winkler M.E."/>
        </authorList>
    </citation>
    <scope>NUCLEOTIDE SEQUENCE</scope>
</reference>
<protein>
    <submittedName>
        <fullName evidence="1">Uncharacterized protein</fullName>
    </submittedName>
</protein>
<dbReference type="EMBL" id="UINC01019525">
    <property type="protein sequence ID" value="SVA82713.1"/>
    <property type="molecule type" value="Genomic_DNA"/>
</dbReference>
<name>A0A381Z1M3_9ZZZZ</name>
<sequence>MRIGEKEPLSQSINFVLNLYQNELKEVFNSSKAPFVYDDSIQLLNKITNDGHFFGLLSGNIKKAAKIKLSKFNLWSQFPFGVFGEDAGNRDDLVWAAREKAWDVLQESFQFEDIILIGDTVADANAASVNGAKSIIVCRVPDKKPQLEKSNATIIVDDLSKVELNDVL</sequence>
<dbReference type="SUPFAM" id="SSF56784">
    <property type="entry name" value="HAD-like"/>
    <property type="match status" value="1"/>
</dbReference>